<evidence type="ECO:0000313" key="2">
    <source>
        <dbReference type="EMBL" id="CAB1450663.1"/>
    </source>
</evidence>
<feature type="region of interest" description="Disordered" evidence="1">
    <location>
        <begin position="33"/>
        <end position="69"/>
    </location>
</feature>
<dbReference type="Proteomes" id="UP001153269">
    <property type="component" value="Unassembled WGS sequence"/>
</dbReference>
<protein>
    <submittedName>
        <fullName evidence="2">Uncharacterized protein</fullName>
    </submittedName>
</protein>
<reference evidence="2" key="1">
    <citation type="submission" date="2020-03" db="EMBL/GenBank/DDBJ databases">
        <authorList>
            <person name="Weist P."/>
        </authorList>
    </citation>
    <scope>NUCLEOTIDE SEQUENCE</scope>
</reference>
<comment type="caution">
    <text evidence="2">The sequence shown here is derived from an EMBL/GenBank/DDBJ whole genome shotgun (WGS) entry which is preliminary data.</text>
</comment>
<name>A0A9N7VGT1_PLEPL</name>
<proteinExistence type="predicted"/>
<sequence>MATSELLWEQAYPGTRPRLSGVSSRHVCGVFEIGKRRGQRRSPSSAEDERSNLSSRRHHTGTLISPRPASHSSSAAMLLLMCVSVCASETPVLAASEGPESSPGNSVQGKRQLEMPEVTGMTSLCGLGILPYRTSKIAFVTGGRDDWGQDGPEIQKGLRFQIIRLYLLPLYLAAETILDSDIIAAPSPNKDVHFCSPLPSPGHSADTQRNALTAPLRRMDLHIVLGPERPLAPRVILP</sequence>
<gene>
    <name evidence="2" type="ORF">PLEPLA_LOCUS38355</name>
</gene>
<evidence type="ECO:0000313" key="3">
    <source>
        <dbReference type="Proteomes" id="UP001153269"/>
    </source>
</evidence>
<evidence type="ECO:0000256" key="1">
    <source>
        <dbReference type="SAM" id="MobiDB-lite"/>
    </source>
</evidence>
<keyword evidence="3" id="KW-1185">Reference proteome</keyword>
<dbReference type="EMBL" id="CADEAL010004062">
    <property type="protein sequence ID" value="CAB1450663.1"/>
    <property type="molecule type" value="Genomic_DNA"/>
</dbReference>
<accession>A0A9N7VGT1</accession>
<dbReference type="AlphaFoldDB" id="A0A9N7VGT1"/>
<organism evidence="2 3">
    <name type="scientific">Pleuronectes platessa</name>
    <name type="common">European plaice</name>
    <dbReference type="NCBI Taxonomy" id="8262"/>
    <lineage>
        <taxon>Eukaryota</taxon>
        <taxon>Metazoa</taxon>
        <taxon>Chordata</taxon>
        <taxon>Craniata</taxon>
        <taxon>Vertebrata</taxon>
        <taxon>Euteleostomi</taxon>
        <taxon>Actinopterygii</taxon>
        <taxon>Neopterygii</taxon>
        <taxon>Teleostei</taxon>
        <taxon>Neoteleostei</taxon>
        <taxon>Acanthomorphata</taxon>
        <taxon>Carangaria</taxon>
        <taxon>Pleuronectiformes</taxon>
        <taxon>Pleuronectoidei</taxon>
        <taxon>Pleuronectidae</taxon>
        <taxon>Pleuronectes</taxon>
    </lineage>
</organism>